<dbReference type="InterPro" id="IPR001347">
    <property type="entry name" value="SIS_dom"/>
</dbReference>
<gene>
    <name evidence="6" type="ORF">H9980_04105</name>
</gene>
<dbReference type="Gene3D" id="3.40.50.10490">
    <property type="entry name" value="Glucose-6-phosphate isomerase like protein, domain 1"/>
    <property type="match status" value="1"/>
</dbReference>
<dbReference type="AlphaFoldDB" id="A0A9D1XL70"/>
<evidence type="ECO:0000259" key="5">
    <source>
        <dbReference type="PROSITE" id="PS51464"/>
    </source>
</evidence>
<proteinExistence type="predicted"/>
<organism evidence="6 7">
    <name type="scientific">Candidatus Erysipelatoclostridium merdavium</name>
    <dbReference type="NCBI Taxonomy" id="2838566"/>
    <lineage>
        <taxon>Bacteria</taxon>
        <taxon>Bacillati</taxon>
        <taxon>Bacillota</taxon>
        <taxon>Erysipelotrichia</taxon>
        <taxon>Erysipelotrichales</taxon>
        <taxon>Erysipelotrichales incertae sedis</taxon>
    </lineage>
</organism>
<dbReference type="CDD" id="cd05013">
    <property type="entry name" value="SIS_RpiR"/>
    <property type="match status" value="1"/>
</dbReference>
<evidence type="ECO:0000313" key="7">
    <source>
        <dbReference type="Proteomes" id="UP000886724"/>
    </source>
</evidence>
<evidence type="ECO:0000256" key="3">
    <source>
        <dbReference type="ARBA" id="ARBA00023163"/>
    </source>
</evidence>
<dbReference type="InterPro" id="IPR046348">
    <property type="entry name" value="SIS_dom_sf"/>
</dbReference>
<dbReference type="InterPro" id="IPR009057">
    <property type="entry name" value="Homeodomain-like_sf"/>
</dbReference>
<dbReference type="InterPro" id="IPR035472">
    <property type="entry name" value="RpiR-like_SIS"/>
</dbReference>
<comment type="caution">
    <text evidence="6">The sequence shown here is derived from an EMBL/GenBank/DDBJ whole genome shotgun (WGS) entry which is preliminary data.</text>
</comment>
<dbReference type="PANTHER" id="PTHR30514">
    <property type="entry name" value="GLUCOKINASE"/>
    <property type="match status" value="1"/>
</dbReference>
<dbReference type="SUPFAM" id="SSF46689">
    <property type="entry name" value="Homeodomain-like"/>
    <property type="match status" value="1"/>
</dbReference>
<dbReference type="PROSITE" id="PS51464">
    <property type="entry name" value="SIS"/>
    <property type="match status" value="1"/>
</dbReference>
<dbReference type="InterPro" id="IPR036388">
    <property type="entry name" value="WH-like_DNA-bd_sf"/>
</dbReference>
<name>A0A9D1XL70_9FIRM</name>
<dbReference type="PROSITE" id="PS51071">
    <property type="entry name" value="HTH_RPIR"/>
    <property type="match status" value="1"/>
</dbReference>
<dbReference type="InterPro" id="IPR000281">
    <property type="entry name" value="HTH_RpiR"/>
</dbReference>
<dbReference type="Pfam" id="PF01418">
    <property type="entry name" value="HTH_6"/>
    <property type="match status" value="1"/>
</dbReference>
<dbReference type="GO" id="GO:0003700">
    <property type="term" value="F:DNA-binding transcription factor activity"/>
    <property type="evidence" value="ECO:0007669"/>
    <property type="project" value="InterPro"/>
</dbReference>
<protein>
    <submittedName>
        <fullName evidence="6">MurR/RpiR family transcriptional regulator</fullName>
    </submittedName>
</protein>
<sequence>MSLLKKLELANHFSSSEKSIASYILNNTEEVLNLSTIELAKKTYTSPATIVRLCQKLDFKGYNDFKIALSANLQYILSHQKNINANFPFQKNINLSHISNAIAKLYKESIDETLQLINEDILRKSVILLDNAKVIDIYGVSGPLRIASDFQYKMFRIGKDVRIAPMVNEQLFQAAQSKADHCAILVSYSGETEEVIKAAQILKQKQIPMIAITSIGDNQLTKYCQYILNIDSREQIYNKISTLGSTLSIHLVFDILYTAIFSRHYDEVLSYKITTDQLIDHRTNK</sequence>
<keyword evidence="2" id="KW-0238">DNA-binding</keyword>
<evidence type="ECO:0000256" key="2">
    <source>
        <dbReference type="ARBA" id="ARBA00023125"/>
    </source>
</evidence>
<keyword evidence="1" id="KW-0805">Transcription regulation</keyword>
<dbReference type="GO" id="GO:0003677">
    <property type="term" value="F:DNA binding"/>
    <property type="evidence" value="ECO:0007669"/>
    <property type="project" value="UniProtKB-KW"/>
</dbReference>
<dbReference type="SUPFAM" id="SSF53697">
    <property type="entry name" value="SIS domain"/>
    <property type="match status" value="1"/>
</dbReference>
<reference evidence="6" key="2">
    <citation type="submission" date="2021-04" db="EMBL/GenBank/DDBJ databases">
        <authorList>
            <person name="Gilroy R."/>
        </authorList>
    </citation>
    <scope>NUCLEOTIDE SEQUENCE</scope>
    <source>
        <strain evidence="6">ChiGjej1B1-14440</strain>
    </source>
</reference>
<dbReference type="Gene3D" id="1.10.10.10">
    <property type="entry name" value="Winged helix-like DNA-binding domain superfamily/Winged helix DNA-binding domain"/>
    <property type="match status" value="1"/>
</dbReference>
<dbReference type="GO" id="GO:0097367">
    <property type="term" value="F:carbohydrate derivative binding"/>
    <property type="evidence" value="ECO:0007669"/>
    <property type="project" value="InterPro"/>
</dbReference>
<dbReference type="PANTHER" id="PTHR30514:SF10">
    <property type="entry name" value="MURR_RPIR FAMILY TRANSCRIPTIONAL REGULATOR"/>
    <property type="match status" value="1"/>
</dbReference>
<evidence type="ECO:0000256" key="1">
    <source>
        <dbReference type="ARBA" id="ARBA00023015"/>
    </source>
</evidence>
<dbReference type="InterPro" id="IPR047640">
    <property type="entry name" value="RpiR-like"/>
</dbReference>
<reference evidence="6" key="1">
    <citation type="journal article" date="2021" name="PeerJ">
        <title>Extensive microbial diversity within the chicken gut microbiome revealed by metagenomics and culture.</title>
        <authorList>
            <person name="Gilroy R."/>
            <person name="Ravi A."/>
            <person name="Getino M."/>
            <person name="Pursley I."/>
            <person name="Horton D.L."/>
            <person name="Alikhan N.F."/>
            <person name="Baker D."/>
            <person name="Gharbi K."/>
            <person name="Hall N."/>
            <person name="Watson M."/>
            <person name="Adriaenssens E.M."/>
            <person name="Foster-Nyarko E."/>
            <person name="Jarju S."/>
            <person name="Secka A."/>
            <person name="Antonio M."/>
            <person name="Oren A."/>
            <person name="Chaudhuri R.R."/>
            <person name="La Ragione R."/>
            <person name="Hildebrand F."/>
            <person name="Pallen M.J."/>
        </authorList>
    </citation>
    <scope>NUCLEOTIDE SEQUENCE</scope>
    <source>
        <strain evidence="6">ChiGjej1B1-14440</strain>
    </source>
</reference>
<dbReference type="Pfam" id="PF01380">
    <property type="entry name" value="SIS"/>
    <property type="match status" value="1"/>
</dbReference>
<dbReference type="GO" id="GO:1901135">
    <property type="term" value="P:carbohydrate derivative metabolic process"/>
    <property type="evidence" value="ECO:0007669"/>
    <property type="project" value="InterPro"/>
</dbReference>
<feature type="domain" description="SIS" evidence="5">
    <location>
        <begin position="125"/>
        <end position="266"/>
    </location>
</feature>
<dbReference type="Proteomes" id="UP000886724">
    <property type="component" value="Unassembled WGS sequence"/>
</dbReference>
<keyword evidence="3" id="KW-0804">Transcription</keyword>
<evidence type="ECO:0000259" key="4">
    <source>
        <dbReference type="PROSITE" id="PS51071"/>
    </source>
</evidence>
<feature type="domain" description="HTH rpiR-type" evidence="4">
    <location>
        <begin position="1"/>
        <end position="76"/>
    </location>
</feature>
<evidence type="ECO:0000313" key="6">
    <source>
        <dbReference type="EMBL" id="HIX81141.1"/>
    </source>
</evidence>
<accession>A0A9D1XL70</accession>
<dbReference type="EMBL" id="DXET01000092">
    <property type="protein sequence ID" value="HIX81141.1"/>
    <property type="molecule type" value="Genomic_DNA"/>
</dbReference>